<feature type="domain" description="Filamentous haemagglutinin FhaB/tRNA nuclease CdiA-like TPS" evidence="2">
    <location>
        <begin position="85"/>
        <end position="206"/>
    </location>
</feature>
<protein>
    <submittedName>
        <fullName evidence="3">Filamentous hemagglutinin N-terminal domain-containing protein</fullName>
    </submittedName>
</protein>
<organism evidence="3 4">
    <name type="scientific">Cupriavidus oxalaticus</name>
    <dbReference type="NCBI Taxonomy" id="96344"/>
    <lineage>
        <taxon>Bacteria</taxon>
        <taxon>Pseudomonadati</taxon>
        <taxon>Pseudomonadota</taxon>
        <taxon>Betaproteobacteria</taxon>
        <taxon>Burkholderiales</taxon>
        <taxon>Burkholderiaceae</taxon>
        <taxon>Cupriavidus</taxon>
    </lineage>
</organism>
<dbReference type="Pfam" id="PF05860">
    <property type="entry name" value="TPS"/>
    <property type="match status" value="1"/>
</dbReference>
<proteinExistence type="predicted"/>
<feature type="compositionally biased region" description="Basic and acidic residues" evidence="1">
    <location>
        <begin position="2191"/>
        <end position="2200"/>
    </location>
</feature>
<dbReference type="InterPro" id="IPR012334">
    <property type="entry name" value="Pectin_lyas_fold"/>
</dbReference>
<gene>
    <name evidence="3" type="ORF">E0W60_08320</name>
</gene>
<dbReference type="OrthoDB" id="5666689at2"/>
<evidence type="ECO:0000313" key="3">
    <source>
        <dbReference type="EMBL" id="QBY51134.1"/>
    </source>
</evidence>
<dbReference type="RefSeq" id="WP_135703628.1">
    <property type="nucleotide sequence ID" value="NZ_CP038634.1"/>
</dbReference>
<evidence type="ECO:0000256" key="1">
    <source>
        <dbReference type="SAM" id="MobiDB-lite"/>
    </source>
</evidence>
<feature type="region of interest" description="Disordered" evidence="1">
    <location>
        <begin position="1877"/>
        <end position="1909"/>
    </location>
</feature>
<feature type="region of interest" description="Disordered" evidence="1">
    <location>
        <begin position="2296"/>
        <end position="2333"/>
    </location>
</feature>
<feature type="compositionally biased region" description="Polar residues" evidence="1">
    <location>
        <begin position="2301"/>
        <end position="2319"/>
    </location>
</feature>
<dbReference type="InterPro" id="IPR025157">
    <property type="entry name" value="Hemagglutinin_rpt"/>
</dbReference>
<dbReference type="InterPro" id="IPR029116">
    <property type="entry name" value="Ntox22"/>
</dbReference>
<sequence>MNTRLYRLVFNAVRGMLVAVRESATGCAKGRHGGTRGGATTAFVPVLWLTAVTTAMMGVPVAAQTLPIQADRNVPGQRPVVGVASNGVPVVNIAPPQRNGGTSVNNFIQYNVGPSGVVLNNGGQNSQTRIAGWVQGNVQLGNSSAGNIVVQVTQPNPSQLLGAQEIAGNRANLVLANPAGITCSGCGVINADRFTLSTGRPVFGADGSLTGFDVREGHIGIDGPGLSSPQAQVDLLARSISINAELWARHLNAIAGANHIDHSTLNATPQAGTGAAPQFALDAAALGSMYANSVRLIGTEKGIGFNVGGGITTRAGDIVVDNNGDVRIVPGGRLQSEGGANVAGTNIDNAGTITTRGAINGSTPGQLANSGTMAAGTDLLGFAERIVNTGTIGAGVDANASVTGAGTASLAARTAIQSSGKLVTGADSNLSAPTLDLSNGTTVAHNTATLNASGDITLQNARLEATALQVNAGGRVDNRGGAIVAGTNGGQVSGATVLNQNGAITSAGALRVAASHTVDNACATVAGTGATTVAGATIANRGGVIGSVQDNLTLNGALDNTAGKALATRDLVIVGGAITNDHGQLSAVQALKADTGGQALTNNAGEISGASVQTDTGLFDNRGGVVQSTGLLVADTHGHLYDNGNGGLTVADGPLTLATGVFSNQAGTVSGQQSAKVNATILDNSGGKFVTGGPLDVTAGSLANNSGYLASKGDATIRLTGGFDNTAGFAHAGGLLDVQASTVVNRSTLGGTDAAPKGMEGGSVRIAASTIDNIDGALRADTAMTVASATFNNTRGEMTSGGTAQFNVGATTNTDGLLAADTRLAIVGNSLSGDGTVRSKGDVDIHLTNDFTNTKTLAAGGNLTFDTAGNIVNSGKMLSANSIDVHARNVDNSGELYGEVANTVRADEAVTNSGLIEGGTVRVQAGTTVTNTDRIFGDAVAIGAGVQILNDQDAATGKGAVIASRTGDVNLGAPDIVNREHALILSSQDLNVGGALDAEGKATGQASSLTNASAVIDVARDANINAASIRNENSHFEAQETDTGVKRTLVYRLKGSMDDIDPTTALIFDWSGKDDYFHPGTDLGWLYRDGNQKGVARVLLLPSEQYPFAEFGPPFDWSRRPDGEAGPVMPWQDPYYLDYYGGLPQEQWSPLGLAYTSHYEKDANGNPVLVTQQYNYPPDHPIWDKLKVERPDSAPPPYAAPCEIDAPPACNAAYQKYRDWQGANVAKYEALNERIVAFNKDFHARTVDNFYSVDKQTQVREEVVLHTDPARLLVGGNATINGAVANDKSEIAVGGTLTAPAPVRNEGYTGTRFETSTGTQAWHYINRGVNAPDRRSDSSPLAPLNLTLPLVLATGTTQEHLQTVPGSGASVDPKAGTGPIASAPSLMQVSLNPGGSTAGGRLGGELIRTVTPSLAMPGNALFVTRTDPGARYLIETDPRFTNQRQWLSSDYMLTQLGQDPTRALKRLGDGFYEARLVADAVMLGTGQRFVGDYTDNEAQYKALMQLGAEFAKQFSLTIGTALTAEQMQALTTDIVWLVEKTVTLPDGSTQQVLVPQVYLKVREGDLKGDGTLITARNMAIQTGGDVKNTGTIAARDVMLIDAGNIRNERGTLSAGNMELHAKQDIENLAGRISAGELAATAGRDINLSTTTASDSNKAGESTASRTVISGVASVDVDNAVLVAGRDINSQAASITATGSLGMGAGRDINLDTVKVAESFDAVADAKNRSSVARSAELGSQIIGHDVALVAGRDINAKAAYVNADGALAVSATRDINVKAVEASAAIRDEQSKQSGGVLSKKSTHTIDAASRTEALGSTFSGDTVDMTAGRDLNTSGSTIAATHDVTLDAGRNIAIGTAETTSSSYSFKEEKKTGFGATGSGLSYGKREQKDTVSDNSTQQVGSLVGSTGGSVHMNAGSTLKLTGSDLIAAKDITGVGADVTIEAAQNRQHHDETHEVKQSGFTLGVSGGAIGAAINAGNKVISASQSQDGRASALWGMAAGRDAYDAATSLAKDGLAGGAALTLSFGNSRSKQTLTEDSTLHNGSNVSAGGTTAFTATGVDANGNGTAGNLNIISSNIDANKVVLGVKNDINIVSATDTNESHSTNKSSSASVGVSYGMGPNNAGFGASASASTARGNADSQGATQANSHVTGKESVTLVSGNDTNILGATVSGGKVLGDVGGNLNIASRQDTEKVRARQESTGGGFSISQGGGSASGSASQGKASGNYANVSEQSGIYAGEGGFDIRVEGNTDLKGAVIASAAGKDKNQLDTGTLSFSDIRSHSDYSATSFGVSGGITAGPQNSEKNSGQTSGRNTGGISPMIPQHESGSQDGVALSAIADGTIAIRDEAHQKQDLSSLKRDTAATNTTVEKNPDLKNVLDKQADTMAAALAAGEAIAKTVGQVANAKQAAAEERYKAAAEAYRQDPSAENQAAMAAAQSDIDGWKEGGEYRAALHSAGGALVAGLGGGNALAGAAGAGAASLAGGNLSQLANAANSAVSTGSSELDQAIGNLAANIAAGSIGAVLGGGSGAATASTTDRFNRQLGNDERALAIKLAKDSGGKYTTEQIENAMRAGGNSLRGENVTSGMVVDGKNNPNGVSDMGAKWEVGQDENGNGRYLVQQVQSNVDPGLAAYIQGKTGGEMSPYNWSTDTLGQSTASTSTSPQNLFTPAASGCITAECAAGIGGTGGRGLLPDYVTVSGGALSGTVGGAMNLHDGTKYLSTGVVLTNPSAVSFSLGGAMSFGWIFGANNGNDTNSFINGDGNQAFISIPTPFRVNGYAAITHAYGGATAIEFGVASPGRISFGLMPWGHSSPTKENSR</sequence>
<dbReference type="InterPro" id="IPR011050">
    <property type="entry name" value="Pectin_lyase_fold/virulence"/>
</dbReference>
<dbReference type="GO" id="GO:0003824">
    <property type="term" value="F:catalytic activity"/>
    <property type="evidence" value="ECO:0007669"/>
    <property type="project" value="UniProtKB-ARBA"/>
</dbReference>
<dbReference type="InterPro" id="IPR008619">
    <property type="entry name" value="Filamentous_hemagglutn_rpt"/>
</dbReference>
<dbReference type="NCBIfam" id="TIGR01731">
    <property type="entry name" value="fil_hemag_20aa"/>
    <property type="match status" value="14"/>
</dbReference>
<dbReference type="SUPFAM" id="SSF51126">
    <property type="entry name" value="Pectin lyase-like"/>
    <property type="match status" value="1"/>
</dbReference>
<dbReference type="Pfam" id="PF05594">
    <property type="entry name" value="Fil_haemagg"/>
    <property type="match status" value="6"/>
</dbReference>
<evidence type="ECO:0000313" key="4">
    <source>
        <dbReference type="Proteomes" id="UP000295294"/>
    </source>
</evidence>
<dbReference type="Pfam" id="PF15527">
    <property type="entry name" value="Ntox22"/>
    <property type="match status" value="1"/>
</dbReference>
<dbReference type="InterPro" id="IPR010069">
    <property type="entry name" value="CdiA_FHA1_rpt"/>
</dbReference>
<dbReference type="KEGG" id="cox:E0W60_08320"/>
<feature type="compositionally biased region" description="Gly residues" evidence="1">
    <location>
        <begin position="2203"/>
        <end position="2216"/>
    </location>
</feature>
<evidence type="ECO:0000259" key="2">
    <source>
        <dbReference type="SMART" id="SM00912"/>
    </source>
</evidence>
<dbReference type="Proteomes" id="UP000295294">
    <property type="component" value="Chromosome 1"/>
</dbReference>
<feature type="region of interest" description="Disordered" evidence="1">
    <location>
        <begin position="2191"/>
        <end position="2227"/>
    </location>
</feature>
<feature type="region of interest" description="Disordered" evidence="1">
    <location>
        <begin position="2128"/>
        <end position="2157"/>
    </location>
</feature>
<dbReference type="EMBL" id="CP038634">
    <property type="protein sequence ID" value="QBY51134.1"/>
    <property type="molecule type" value="Genomic_DNA"/>
</dbReference>
<dbReference type="SMART" id="SM00912">
    <property type="entry name" value="Haemagg_act"/>
    <property type="match status" value="1"/>
</dbReference>
<dbReference type="Pfam" id="PF13018">
    <property type="entry name" value="ESPR"/>
    <property type="match status" value="1"/>
</dbReference>
<reference evidence="3 4" key="1">
    <citation type="submission" date="2019-03" db="EMBL/GenBank/DDBJ databases">
        <title>Efficiently degradation of phenoxyalkanoic acid herbicides by Cupriavidus oxalaticus strain X32.</title>
        <authorList>
            <person name="Sheng X."/>
        </authorList>
    </citation>
    <scope>NUCLEOTIDE SEQUENCE [LARGE SCALE GENOMIC DNA]</scope>
    <source>
        <strain evidence="3 4">X32</strain>
    </source>
</reference>
<name>A0A4P7L6D7_9BURK</name>
<dbReference type="InterPro" id="IPR024973">
    <property type="entry name" value="ESPR"/>
</dbReference>
<dbReference type="InterPro" id="IPR008638">
    <property type="entry name" value="FhaB/CdiA-like_TPS"/>
</dbReference>
<feature type="compositionally biased region" description="Low complexity" evidence="1">
    <location>
        <begin position="2128"/>
        <end position="2139"/>
    </location>
</feature>
<dbReference type="Gene3D" id="2.160.20.10">
    <property type="entry name" value="Single-stranded right-handed beta-helix, Pectin lyase-like"/>
    <property type="match status" value="1"/>
</dbReference>
<accession>A0A4P7L6D7</accession>
<feature type="compositionally biased region" description="Polar residues" evidence="1">
    <location>
        <begin position="2140"/>
        <end position="2151"/>
    </location>
</feature>
<feature type="region of interest" description="Disordered" evidence="1">
    <location>
        <begin position="2578"/>
        <end position="2602"/>
    </location>
</feature>
<feature type="compositionally biased region" description="Low complexity" evidence="1">
    <location>
        <begin position="2217"/>
        <end position="2227"/>
    </location>
</feature>
<dbReference type="Pfam" id="PF13332">
    <property type="entry name" value="Fil_haemagg_2"/>
    <property type="match status" value="3"/>
</dbReference>
<dbReference type="NCBIfam" id="TIGR01901">
    <property type="entry name" value="adhes_NPXG"/>
    <property type="match status" value="1"/>
</dbReference>